<dbReference type="RefSeq" id="WP_058964400.1">
    <property type="nucleotide sequence ID" value="NZ_CABKVM010000017.1"/>
</dbReference>
<gene>
    <name evidence="1" type="ORF">EDD77_11964</name>
</gene>
<protein>
    <submittedName>
        <fullName evidence="1">Tocopherol cyclase-like protein</fullName>
    </submittedName>
</protein>
<dbReference type="InterPro" id="IPR025893">
    <property type="entry name" value="Tocopherol_cyclase"/>
</dbReference>
<name>A0A4R1QMI8_9FIRM</name>
<proteinExistence type="predicted"/>
<reference evidence="1 2" key="1">
    <citation type="submission" date="2019-03" db="EMBL/GenBank/DDBJ databases">
        <title>Genomic Encyclopedia of Type Strains, Phase IV (KMG-IV): sequencing the most valuable type-strain genomes for metagenomic binning, comparative biology and taxonomic classification.</title>
        <authorList>
            <person name="Goeker M."/>
        </authorList>
    </citation>
    <scope>NUCLEOTIDE SEQUENCE [LARGE SCALE GENOMIC DNA]</scope>
    <source>
        <strain evidence="1 2">DSM 100451</strain>
    </source>
</reference>
<comment type="caution">
    <text evidence="1">The sequence shown here is derived from an EMBL/GenBank/DDBJ whole genome shotgun (WGS) entry which is preliminary data.</text>
</comment>
<dbReference type="Pfam" id="PF14249">
    <property type="entry name" value="Tocopherol_cycl"/>
    <property type="match status" value="1"/>
</dbReference>
<dbReference type="AlphaFoldDB" id="A0A4R1QMI8"/>
<dbReference type="GO" id="GO:0009976">
    <property type="term" value="F:tocopherol cyclase activity"/>
    <property type="evidence" value="ECO:0007669"/>
    <property type="project" value="InterPro"/>
</dbReference>
<dbReference type="PANTHER" id="PTHR35309">
    <property type="match status" value="1"/>
</dbReference>
<accession>A0A4R1QMI8</accession>
<dbReference type="SUPFAM" id="SSF159245">
    <property type="entry name" value="AttH-like"/>
    <property type="match status" value="1"/>
</dbReference>
<dbReference type="PANTHER" id="PTHR35309:SF4">
    <property type="entry name" value="TOCOPHEROL CYCLASE"/>
    <property type="match status" value="1"/>
</dbReference>
<dbReference type="Proteomes" id="UP000295184">
    <property type="component" value="Unassembled WGS sequence"/>
</dbReference>
<evidence type="ECO:0000313" key="2">
    <source>
        <dbReference type="Proteomes" id="UP000295184"/>
    </source>
</evidence>
<evidence type="ECO:0000313" key="1">
    <source>
        <dbReference type="EMBL" id="TCL54939.1"/>
    </source>
</evidence>
<sequence>MKPSFCGWYFKVQSSECSIALIPAVHGSTEESAASLQILWGEQSGVIPMRADRAAVSWASPRAILGENLFCSRGVSLSVRSAHWNIQGVLRFGPLQPLHMPIMGPFALLPFMECSHRIASMKHRVDGTLFVNGKRIRFENAEGYIEGDRGRSFPREYAWSQCLFPEGSLMLAAARVPVGPIAFPGVIALLRIRGREYRFASYLGARLVSARGGWMEIRQRNLVLTAERIGQAGQPLNAPVCGAMTRTIHENLCCPVRYQLRKDGSILWELETDRASFELEYPC</sequence>
<organism evidence="1 2">
    <name type="scientific">Allofournierella massiliensis</name>
    <dbReference type="NCBI Taxonomy" id="1650663"/>
    <lineage>
        <taxon>Bacteria</taxon>
        <taxon>Bacillati</taxon>
        <taxon>Bacillota</taxon>
        <taxon>Clostridia</taxon>
        <taxon>Eubacteriales</taxon>
        <taxon>Oscillospiraceae</taxon>
        <taxon>Allofournierella</taxon>
    </lineage>
</organism>
<dbReference type="STRING" id="1650663.GCA_001486665_02011"/>
<dbReference type="EMBL" id="SLUM01000019">
    <property type="protein sequence ID" value="TCL54939.1"/>
    <property type="molecule type" value="Genomic_DNA"/>
</dbReference>